<dbReference type="InterPro" id="IPR036390">
    <property type="entry name" value="WH_DNA-bd_sf"/>
</dbReference>
<evidence type="ECO:0000256" key="4">
    <source>
        <dbReference type="ARBA" id="ARBA00023163"/>
    </source>
</evidence>
<dbReference type="SMART" id="SM00866">
    <property type="entry name" value="UTRA"/>
    <property type="match status" value="1"/>
</dbReference>
<dbReference type="PANTHER" id="PTHR44846:SF5">
    <property type="entry name" value="HTH-TYPE TRANSCRIPTIONAL REGULATOR GMUR"/>
    <property type="match status" value="1"/>
</dbReference>
<dbReference type="Pfam" id="PF07702">
    <property type="entry name" value="UTRA"/>
    <property type="match status" value="1"/>
</dbReference>
<dbReference type="Pfam" id="PF00392">
    <property type="entry name" value="GntR"/>
    <property type="match status" value="1"/>
</dbReference>
<dbReference type="InterPro" id="IPR028978">
    <property type="entry name" value="Chorismate_lyase_/UTRA_dom_sf"/>
</dbReference>
<sequence>MAKYKDIAATIRNRILEGQYSADGPLPEQKKLAQEFETSRMTIQKALEMLTYEGLIYSEQGRGTFIKSNVSALSQLDATVNQYVGTTKLFAGKATVKSDILKNELRLPDAEEQEKLQLAKTEAVYDVVRLRFLNEVPYSIEHSIMPAKILGELTDTVLKKSIYEYLEQTLHLKIGVAYRRISADQPNQMDQEYLHCKPVEPVLQVTQTVFLQNGLPFEYSTTRHRYDMGSITTITQGNH</sequence>
<keyword evidence="2" id="KW-0805">Transcription regulation</keyword>
<keyword evidence="1" id="KW-0678">Repressor</keyword>
<evidence type="ECO:0000313" key="6">
    <source>
        <dbReference type="EMBL" id="AXN35089.1"/>
    </source>
</evidence>
<dbReference type="GO" id="GO:0003677">
    <property type="term" value="F:DNA binding"/>
    <property type="evidence" value="ECO:0007669"/>
    <property type="project" value="UniProtKB-KW"/>
</dbReference>
<organism evidence="6 7">
    <name type="scientific">Latilactobacillus curvatus</name>
    <name type="common">Lactobacillus curvatus</name>
    <dbReference type="NCBI Taxonomy" id="28038"/>
    <lineage>
        <taxon>Bacteria</taxon>
        <taxon>Bacillati</taxon>
        <taxon>Bacillota</taxon>
        <taxon>Bacilli</taxon>
        <taxon>Lactobacillales</taxon>
        <taxon>Lactobacillaceae</taxon>
        <taxon>Latilactobacillus</taxon>
    </lineage>
</organism>
<evidence type="ECO:0000256" key="1">
    <source>
        <dbReference type="ARBA" id="ARBA00022491"/>
    </source>
</evidence>
<dbReference type="SUPFAM" id="SSF64288">
    <property type="entry name" value="Chorismate lyase-like"/>
    <property type="match status" value="1"/>
</dbReference>
<protein>
    <submittedName>
        <fullName evidence="6">GntR family transcriptional regulator</fullName>
    </submittedName>
</protein>
<name>A0A385ABR9_LATCU</name>
<evidence type="ECO:0000259" key="5">
    <source>
        <dbReference type="PROSITE" id="PS50949"/>
    </source>
</evidence>
<proteinExistence type="predicted"/>
<dbReference type="Gene3D" id="3.40.1410.10">
    <property type="entry name" value="Chorismate lyase-like"/>
    <property type="match status" value="1"/>
</dbReference>
<keyword evidence="4" id="KW-0804">Transcription</keyword>
<dbReference type="PROSITE" id="PS50949">
    <property type="entry name" value="HTH_GNTR"/>
    <property type="match status" value="1"/>
</dbReference>
<dbReference type="InterPro" id="IPR000524">
    <property type="entry name" value="Tscrpt_reg_HTH_GntR"/>
</dbReference>
<dbReference type="PANTHER" id="PTHR44846">
    <property type="entry name" value="MANNOSYL-D-GLYCERATE TRANSPORT/METABOLISM SYSTEM REPRESSOR MNGR-RELATED"/>
    <property type="match status" value="1"/>
</dbReference>
<accession>A0A385ABR9</accession>
<dbReference type="CDD" id="cd07377">
    <property type="entry name" value="WHTH_GntR"/>
    <property type="match status" value="1"/>
</dbReference>
<dbReference type="Proteomes" id="UP000257607">
    <property type="component" value="Chromosome"/>
</dbReference>
<evidence type="ECO:0000256" key="2">
    <source>
        <dbReference type="ARBA" id="ARBA00023015"/>
    </source>
</evidence>
<dbReference type="PRINTS" id="PR00035">
    <property type="entry name" value="HTHGNTR"/>
</dbReference>
<reference evidence="6 7" key="1">
    <citation type="submission" date="2018-07" db="EMBL/GenBank/DDBJ databases">
        <title>Lactobacillus curvatus genome sequence.</title>
        <authorList>
            <person name="Prechtl R."/>
        </authorList>
    </citation>
    <scope>NUCLEOTIDE SEQUENCE [LARGE SCALE GENOMIC DNA]</scope>
    <source>
        <strain evidence="6 7">TMW 1.1928</strain>
    </source>
</reference>
<dbReference type="AlphaFoldDB" id="A0A385ABR9"/>
<dbReference type="SUPFAM" id="SSF46785">
    <property type="entry name" value="Winged helix' DNA-binding domain"/>
    <property type="match status" value="1"/>
</dbReference>
<keyword evidence="3" id="KW-0238">DNA-binding</keyword>
<dbReference type="InterPro" id="IPR050679">
    <property type="entry name" value="Bact_HTH_transcr_reg"/>
</dbReference>
<dbReference type="InterPro" id="IPR036388">
    <property type="entry name" value="WH-like_DNA-bd_sf"/>
</dbReference>
<dbReference type="GO" id="GO:0045892">
    <property type="term" value="P:negative regulation of DNA-templated transcription"/>
    <property type="evidence" value="ECO:0007669"/>
    <property type="project" value="TreeGrafter"/>
</dbReference>
<dbReference type="RefSeq" id="WP_076786279.1">
    <property type="nucleotide sequence ID" value="NZ_CP016221.1"/>
</dbReference>
<dbReference type="Gene3D" id="1.10.10.10">
    <property type="entry name" value="Winged helix-like DNA-binding domain superfamily/Winged helix DNA-binding domain"/>
    <property type="match status" value="1"/>
</dbReference>
<evidence type="ECO:0000256" key="3">
    <source>
        <dbReference type="ARBA" id="ARBA00023125"/>
    </source>
</evidence>
<dbReference type="GO" id="GO:0003700">
    <property type="term" value="F:DNA-binding transcription factor activity"/>
    <property type="evidence" value="ECO:0007669"/>
    <property type="project" value="InterPro"/>
</dbReference>
<dbReference type="FunFam" id="3.40.1410.10:FF:000008">
    <property type="entry name" value="Transcriptional regulator, GntR family"/>
    <property type="match status" value="1"/>
</dbReference>
<gene>
    <name evidence="6" type="ORF">DT351_01355</name>
</gene>
<feature type="domain" description="HTH gntR-type" evidence="5">
    <location>
        <begin position="1"/>
        <end position="69"/>
    </location>
</feature>
<evidence type="ECO:0000313" key="7">
    <source>
        <dbReference type="Proteomes" id="UP000257607"/>
    </source>
</evidence>
<dbReference type="InterPro" id="IPR011663">
    <property type="entry name" value="UTRA"/>
</dbReference>
<dbReference type="SMART" id="SM00345">
    <property type="entry name" value="HTH_GNTR"/>
    <property type="match status" value="1"/>
</dbReference>
<dbReference type="EMBL" id="CP031003">
    <property type="protein sequence ID" value="AXN35089.1"/>
    <property type="molecule type" value="Genomic_DNA"/>
</dbReference>